<dbReference type="AlphaFoldDB" id="A0A7H4MWR2"/>
<proteinExistence type="predicted"/>
<evidence type="ECO:0000313" key="2">
    <source>
        <dbReference type="Proteomes" id="UP000255050"/>
    </source>
</evidence>
<dbReference type="EMBL" id="UGJR01000006">
    <property type="protein sequence ID" value="STT07525.1"/>
    <property type="molecule type" value="Genomic_DNA"/>
</dbReference>
<protein>
    <submittedName>
        <fullName evidence="1">Beta-glucosidase</fullName>
    </submittedName>
</protein>
<gene>
    <name evidence="1" type="ORF">NCTC11694_07140</name>
</gene>
<sequence length="80" mass="8543">MRGGDNTLAALATGELTLGELQRCAINILDFMMQTQVFKRGEMPRAGIIRLAADPACDEACPGAIKLPSSRGCATTRSWC</sequence>
<name>A0A7H4MWR2_9ENTR</name>
<organism evidence="1 2">
    <name type="scientific">Klebsiella michiganensis</name>
    <dbReference type="NCBI Taxonomy" id="1134687"/>
    <lineage>
        <taxon>Bacteria</taxon>
        <taxon>Pseudomonadati</taxon>
        <taxon>Pseudomonadota</taxon>
        <taxon>Gammaproteobacteria</taxon>
        <taxon>Enterobacterales</taxon>
        <taxon>Enterobacteriaceae</taxon>
        <taxon>Klebsiella/Raoultella group</taxon>
        <taxon>Klebsiella</taxon>
    </lineage>
</organism>
<evidence type="ECO:0000313" key="1">
    <source>
        <dbReference type="EMBL" id="STT07525.1"/>
    </source>
</evidence>
<dbReference type="Proteomes" id="UP000255050">
    <property type="component" value="Unassembled WGS sequence"/>
</dbReference>
<reference evidence="1 2" key="1">
    <citation type="submission" date="2018-06" db="EMBL/GenBank/DDBJ databases">
        <authorList>
            <consortium name="Pathogen Informatics"/>
            <person name="Doyle S."/>
        </authorList>
    </citation>
    <scope>NUCLEOTIDE SEQUENCE [LARGE SCALE GENOMIC DNA]</scope>
    <source>
        <strain evidence="1 2">NCTC11694</strain>
    </source>
</reference>
<accession>A0A7H4MWR2</accession>
<comment type="caution">
    <text evidence="1">The sequence shown here is derived from an EMBL/GenBank/DDBJ whole genome shotgun (WGS) entry which is preliminary data.</text>
</comment>